<evidence type="ECO:0000313" key="7">
    <source>
        <dbReference type="EMBL" id="PWZ17497.1"/>
    </source>
</evidence>
<evidence type="ECO:0000256" key="5">
    <source>
        <dbReference type="ARBA" id="ARBA00022801"/>
    </source>
</evidence>
<proteinExistence type="predicted"/>
<reference evidence="7 9" key="1">
    <citation type="journal article" date="2018" name="Nat. Genet.">
        <title>Extensive intraspecific gene order and gene structural variations between Mo17 and other maize genomes.</title>
        <authorList>
            <person name="Sun S."/>
            <person name="Zhou Y."/>
            <person name="Chen J."/>
            <person name="Shi J."/>
            <person name="Zhao H."/>
            <person name="Zhao H."/>
            <person name="Song W."/>
            <person name="Zhang M."/>
            <person name="Cui Y."/>
            <person name="Dong X."/>
            <person name="Liu H."/>
            <person name="Ma X."/>
            <person name="Jiao Y."/>
            <person name="Wang B."/>
            <person name="Wei X."/>
            <person name="Stein J.C."/>
            <person name="Glaubitz J.C."/>
            <person name="Lu F."/>
            <person name="Yu G."/>
            <person name="Liang C."/>
            <person name="Fengler K."/>
            <person name="Li B."/>
            <person name="Rafalski A."/>
            <person name="Schnable P.S."/>
            <person name="Ware D.H."/>
            <person name="Buckler E.S."/>
            <person name="Lai J."/>
        </authorList>
    </citation>
    <scope>NUCLEOTIDE SEQUENCE [LARGE SCALE GENOMIC DNA]</scope>
    <source>
        <strain evidence="9">cv. Missouri 17</strain>
        <tissue evidence="7">Seedling</tissue>
    </source>
</reference>
<dbReference type="InterPro" id="IPR007581">
    <property type="entry name" value="Endonuclease-V"/>
</dbReference>
<gene>
    <name evidence="7" type="ORF">Zm00014a_044375</name>
</gene>
<evidence type="ECO:0000256" key="3">
    <source>
        <dbReference type="ARBA" id="ARBA00022722"/>
    </source>
</evidence>
<organism evidence="7">
    <name type="scientific">Zea mays</name>
    <name type="common">Maize</name>
    <dbReference type="NCBI Taxonomy" id="4577"/>
    <lineage>
        <taxon>Eukaryota</taxon>
        <taxon>Viridiplantae</taxon>
        <taxon>Streptophyta</taxon>
        <taxon>Embryophyta</taxon>
        <taxon>Tracheophyta</taxon>
        <taxon>Spermatophyta</taxon>
        <taxon>Magnoliopsida</taxon>
        <taxon>Liliopsida</taxon>
        <taxon>Poales</taxon>
        <taxon>Poaceae</taxon>
        <taxon>PACMAD clade</taxon>
        <taxon>Panicoideae</taxon>
        <taxon>Andropogonodae</taxon>
        <taxon>Andropogoneae</taxon>
        <taxon>Tripsacinae</taxon>
        <taxon>Zea</taxon>
    </lineage>
</organism>
<evidence type="ECO:0000313" key="8">
    <source>
        <dbReference type="EMBL" id="PWZ17498.1"/>
    </source>
</evidence>
<protein>
    <submittedName>
        <fullName evidence="8">Endonuclease V</fullName>
    </submittedName>
</protein>
<dbReference type="PANTHER" id="PTHR28511">
    <property type="entry name" value="ENDONUCLEASE V"/>
    <property type="match status" value="1"/>
</dbReference>
<comment type="subcellular location">
    <subcellularLocation>
        <location evidence="1">Cytoplasm</location>
    </subcellularLocation>
</comment>
<dbReference type="Pfam" id="PF04493">
    <property type="entry name" value="Endonuclease_5"/>
    <property type="match status" value="1"/>
</dbReference>
<keyword evidence="3" id="KW-0540">Nuclease</keyword>
<dbReference type="Pfam" id="PF03478">
    <property type="entry name" value="Beta-prop_KIB1-4"/>
    <property type="match status" value="2"/>
</dbReference>
<evidence type="ECO:0000313" key="9">
    <source>
        <dbReference type="Proteomes" id="UP000251960"/>
    </source>
</evidence>
<keyword evidence="2" id="KW-0963">Cytoplasm</keyword>
<dbReference type="GO" id="GO:0004519">
    <property type="term" value="F:endonuclease activity"/>
    <property type="evidence" value="ECO:0007669"/>
    <property type="project" value="UniProtKB-KW"/>
</dbReference>
<dbReference type="EMBL" id="NCVQ01000007">
    <property type="protein sequence ID" value="PWZ17497.1"/>
    <property type="molecule type" value="Genomic_DNA"/>
</dbReference>
<feature type="domain" description="KIB1-4 beta-propeller" evidence="6">
    <location>
        <begin position="284"/>
        <end position="576"/>
    </location>
</feature>
<dbReference type="PANTHER" id="PTHR28511:SF1">
    <property type="entry name" value="ENDONUCLEASE V"/>
    <property type="match status" value="1"/>
</dbReference>
<dbReference type="AlphaFoldDB" id="A0A3L6EA97"/>
<comment type="caution">
    <text evidence="7">The sequence shown here is derived from an EMBL/GenBank/DDBJ whole genome shotgun (WGS) entry which is preliminary data.</text>
</comment>
<evidence type="ECO:0000256" key="2">
    <source>
        <dbReference type="ARBA" id="ARBA00022490"/>
    </source>
</evidence>
<evidence type="ECO:0000259" key="6">
    <source>
        <dbReference type="Pfam" id="PF03478"/>
    </source>
</evidence>
<sequence>MDDAQGYQEGDDHDLVMQKQEWIKTQDMLKSKLILEDEFAWSLPSVGSGLDEPEWCKLKYIGGTDISFLKEDPSTACAAVVVLNADTLEVVHEEFNVVRLQVPYIPGFLAFREAPVLLGLLEKVKINAPHFCPQLLMVDGNGLLHPRGFGLACHLGVLADIPTIGVGKNLHQVDGLNQSEVRRQLGSKENCNRELVLLTGQSGTKWGMAMRSCPGSSKPIYVLLAVQPTIMVGMLLNAGRSNGRGGRRTSIQSPPQVLSSVPLLVYEYEDPAGSTPTAAAKMLMYSLPERSIVYTHDSRPQAMEGNFFSTPQGWLVILGHGEVTSEASMWHPLTGETITLPPIHDDHHIPTNCKCLLTHNSAAHPDCAVVLLDVADPLMWFCRVNGGADRRWGQHTYDIGDYEFPDEFRTPSTPTKNVIRSVAALKGKLHFCFMESHQNKMCVVDLDFPSDHGHPPTAEFHEFDVSPEFGIKFPDGVCSASIHLVESMDELFAVCVFYVGFDPTNVSAAGIFKMEDSCGEETVAWHRVDDIGDRAFLLMGTNMATWCSASTNNLKGSTLYFFLHFLLGDRDLYIYDVQEQSLETVQVQPTIMVGMLLNAGRSNGRGGRRTSIQSPPQVLSSVPLLVYEYEDPAVVHPAGSTPTAAAKMLMYSLPERSIVYTHDSRPQAMEGNFFSTPQGWLVILGQVTSEASMWHPLTGETITLPPIHDDHYIPTNCKCLLTHNSAAHPDCAVVLLDVADPLMWFCRVNGGADRRWGQHTYDIGDYEFLDEFRTPSTPTKKVIGSVAALKGKLHFCFMELHQNKMCVVDLDFPSDHGHPPTAEFHEFDVSPEFGIKFPDGICSIHLVESMDELFAVCVFYVGFDPTNVSAARIFKMEDSCGEETVAWHRVDDIGDRAFLLTGTNMATWCSASTNNLKGSTLYFFLDFLLGDRDLYIYDVQEQSMETVQVHDQLDSKVVHTEPYWINVPPF</sequence>
<evidence type="ECO:0000256" key="1">
    <source>
        <dbReference type="ARBA" id="ARBA00004496"/>
    </source>
</evidence>
<accession>A0A3L6EA97</accession>
<dbReference type="CDD" id="cd06559">
    <property type="entry name" value="Endonuclease_V"/>
    <property type="match status" value="1"/>
</dbReference>
<keyword evidence="5" id="KW-0378">Hydrolase</keyword>
<dbReference type="Proteomes" id="UP000251960">
    <property type="component" value="Chromosome 6"/>
</dbReference>
<dbReference type="EMBL" id="NCVQ01000007">
    <property type="protein sequence ID" value="PWZ17498.1"/>
    <property type="molecule type" value="Genomic_DNA"/>
</dbReference>
<dbReference type="InterPro" id="IPR005174">
    <property type="entry name" value="KIB1-4_b-propeller"/>
</dbReference>
<name>A0A3L6EA97_MAIZE</name>
<dbReference type="ExpressionAtlas" id="A0A3L6EA97">
    <property type="expression patterns" value="baseline and differential"/>
</dbReference>
<keyword evidence="4 8" id="KW-0255">Endonuclease</keyword>
<dbReference type="GO" id="GO:0016787">
    <property type="term" value="F:hydrolase activity"/>
    <property type="evidence" value="ECO:0007669"/>
    <property type="project" value="UniProtKB-KW"/>
</dbReference>
<dbReference type="Gene3D" id="3.30.2170.10">
    <property type="entry name" value="archaeoglobus fulgidus dsm 4304 superfamily"/>
    <property type="match status" value="1"/>
</dbReference>
<dbReference type="GO" id="GO:0005737">
    <property type="term" value="C:cytoplasm"/>
    <property type="evidence" value="ECO:0007669"/>
    <property type="project" value="UniProtKB-SubCell"/>
</dbReference>
<feature type="domain" description="KIB1-4 beta-propeller" evidence="6">
    <location>
        <begin position="650"/>
        <end position="938"/>
    </location>
</feature>
<accession>A0A3L6EE40</accession>
<dbReference type="GO" id="GO:0006281">
    <property type="term" value="P:DNA repair"/>
    <property type="evidence" value="ECO:0007669"/>
    <property type="project" value="InterPro"/>
</dbReference>
<evidence type="ECO:0000256" key="4">
    <source>
        <dbReference type="ARBA" id="ARBA00022759"/>
    </source>
</evidence>